<keyword evidence="2" id="KW-1185">Reference proteome</keyword>
<sequence>MVERSVERGKECKRDSSHLVAKALEMELVVNKNLESGLKIPPRPKARRIESVRQQRVAQGLSHIPVAEALRRIRTSIGLGNHPQQQDSGGVNLSFASNSHVSQTADTLSSRRLRSRLFSRVLSEASHIIPMVDVAKLLAQRGVTVTLVMTPLNAIRFTAVIDRAIGSGLLIRILELQFPAKEAGLPEG</sequence>
<accession>A0ABS8VEC6</accession>
<evidence type="ECO:0000313" key="1">
    <source>
        <dbReference type="EMBL" id="MCD9645581.1"/>
    </source>
</evidence>
<protein>
    <submittedName>
        <fullName evidence="1">Uncharacterized protein</fullName>
    </submittedName>
</protein>
<dbReference type="Proteomes" id="UP000823775">
    <property type="component" value="Unassembled WGS sequence"/>
</dbReference>
<comment type="caution">
    <text evidence="1">The sequence shown here is derived from an EMBL/GenBank/DDBJ whole genome shotgun (WGS) entry which is preliminary data.</text>
</comment>
<dbReference type="Gene3D" id="3.40.50.2000">
    <property type="entry name" value="Glycogen Phosphorylase B"/>
    <property type="match status" value="1"/>
</dbReference>
<name>A0ABS8VEC6_DATST</name>
<dbReference type="EMBL" id="JACEIK010004473">
    <property type="protein sequence ID" value="MCD9645581.1"/>
    <property type="molecule type" value="Genomic_DNA"/>
</dbReference>
<evidence type="ECO:0000313" key="2">
    <source>
        <dbReference type="Proteomes" id="UP000823775"/>
    </source>
</evidence>
<reference evidence="1 2" key="1">
    <citation type="journal article" date="2021" name="BMC Genomics">
        <title>Datura genome reveals duplications of psychoactive alkaloid biosynthetic genes and high mutation rate following tissue culture.</title>
        <authorList>
            <person name="Rajewski A."/>
            <person name="Carter-House D."/>
            <person name="Stajich J."/>
            <person name="Litt A."/>
        </authorList>
    </citation>
    <scope>NUCLEOTIDE SEQUENCE [LARGE SCALE GENOMIC DNA]</scope>
    <source>
        <strain evidence="1">AR-01</strain>
    </source>
</reference>
<gene>
    <name evidence="1" type="ORF">HAX54_034597</name>
</gene>
<dbReference type="SUPFAM" id="SSF53756">
    <property type="entry name" value="UDP-Glycosyltransferase/glycogen phosphorylase"/>
    <property type="match status" value="1"/>
</dbReference>
<proteinExistence type="predicted"/>
<organism evidence="1 2">
    <name type="scientific">Datura stramonium</name>
    <name type="common">Jimsonweed</name>
    <name type="synonym">Common thornapple</name>
    <dbReference type="NCBI Taxonomy" id="4076"/>
    <lineage>
        <taxon>Eukaryota</taxon>
        <taxon>Viridiplantae</taxon>
        <taxon>Streptophyta</taxon>
        <taxon>Embryophyta</taxon>
        <taxon>Tracheophyta</taxon>
        <taxon>Spermatophyta</taxon>
        <taxon>Magnoliopsida</taxon>
        <taxon>eudicotyledons</taxon>
        <taxon>Gunneridae</taxon>
        <taxon>Pentapetalae</taxon>
        <taxon>asterids</taxon>
        <taxon>lamiids</taxon>
        <taxon>Solanales</taxon>
        <taxon>Solanaceae</taxon>
        <taxon>Solanoideae</taxon>
        <taxon>Datureae</taxon>
        <taxon>Datura</taxon>
    </lineage>
</organism>